<name>A0A679GDN6_9GAMM</name>
<reference evidence="3 4" key="1">
    <citation type="journal article" date="2020" name="Microbiol. Resour. Announc.">
        <title>Complete genome sequence of Pseudomonas otitidis strain MrB4, isolated from Lake Biwa in Japan.</title>
        <authorList>
            <person name="Miyazaki K."/>
            <person name="Hase E."/>
            <person name="Maruya T."/>
        </authorList>
    </citation>
    <scope>NUCLEOTIDE SEQUENCE [LARGE SCALE GENOMIC DNA]</scope>
    <source>
        <strain evidence="3 4">MrB4</strain>
    </source>
</reference>
<feature type="compositionally biased region" description="Basic and acidic residues" evidence="1">
    <location>
        <begin position="11"/>
        <end position="21"/>
    </location>
</feature>
<evidence type="ECO:0000313" key="4">
    <source>
        <dbReference type="Proteomes" id="UP000501237"/>
    </source>
</evidence>
<dbReference type="Proteomes" id="UP000501237">
    <property type="component" value="Chromosome"/>
</dbReference>
<gene>
    <name evidence="3" type="ORF">PtoMrB4_29930</name>
</gene>
<accession>A0A679GDN6</accession>
<dbReference type="AlphaFoldDB" id="A0A679GDN6"/>
<dbReference type="Gene3D" id="3.30.450.20">
    <property type="entry name" value="PAS domain"/>
    <property type="match status" value="1"/>
</dbReference>
<evidence type="ECO:0000313" key="3">
    <source>
        <dbReference type="EMBL" id="BCA29016.1"/>
    </source>
</evidence>
<dbReference type="SUPFAM" id="SSF55785">
    <property type="entry name" value="PYP-like sensor domain (PAS domain)"/>
    <property type="match status" value="1"/>
</dbReference>
<dbReference type="PROSITE" id="PS50112">
    <property type="entry name" value="PAS"/>
    <property type="match status" value="1"/>
</dbReference>
<evidence type="ECO:0000256" key="1">
    <source>
        <dbReference type="SAM" id="MobiDB-lite"/>
    </source>
</evidence>
<proteinExistence type="predicted"/>
<feature type="domain" description="PAS" evidence="2">
    <location>
        <begin position="27"/>
        <end position="82"/>
    </location>
</feature>
<dbReference type="NCBIfam" id="TIGR00229">
    <property type="entry name" value="sensory_box"/>
    <property type="match status" value="1"/>
</dbReference>
<dbReference type="InterPro" id="IPR000014">
    <property type="entry name" value="PAS"/>
</dbReference>
<organism evidence="3 4">
    <name type="scientific">Metapseudomonas otitidis</name>
    <dbReference type="NCBI Taxonomy" id="319939"/>
    <lineage>
        <taxon>Bacteria</taxon>
        <taxon>Pseudomonadati</taxon>
        <taxon>Pseudomonadota</taxon>
        <taxon>Gammaproteobacteria</taxon>
        <taxon>Pseudomonadales</taxon>
        <taxon>Pseudomonadaceae</taxon>
        <taxon>Metapseudomonas</taxon>
    </lineage>
</organism>
<dbReference type="KEGG" id="poj:PtoMrB4_29930"/>
<evidence type="ECO:0000259" key="2">
    <source>
        <dbReference type="PROSITE" id="PS50112"/>
    </source>
</evidence>
<feature type="region of interest" description="Disordered" evidence="1">
    <location>
        <begin position="1"/>
        <end position="28"/>
    </location>
</feature>
<dbReference type="InterPro" id="IPR035965">
    <property type="entry name" value="PAS-like_dom_sf"/>
</dbReference>
<dbReference type="EMBL" id="AP022642">
    <property type="protein sequence ID" value="BCA29016.1"/>
    <property type="molecule type" value="Genomic_DNA"/>
</dbReference>
<sequence length="114" mass="12049">MNRAQAPCKHTRGENDVDDPNKPATPPDAQLADALRLQLPLLYTQANGLIASANPPLLELLGYGPDEVLGRHCSLLLASPEEMAGSACLLGDLARKKSATSRCARPMATASGWT</sequence>
<dbReference type="CDD" id="cd00130">
    <property type="entry name" value="PAS"/>
    <property type="match status" value="1"/>
</dbReference>
<protein>
    <recommendedName>
        <fullName evidence="2">PAS domain-containing protein</fullName>
    </recommendedName>
</protein>